<dbReference type="NCBIfam" id="TIGR03263">
    <property type="entry name" value="guanyl_kin"/>
    <property type="match status" value="1"/>
</dbReference>
<dbReference type="GO" id="GO:0005524">
    <property type="term" value="F:ATP binding"/>
    <property type="evidence" value="ECO:0007669"/>
    <property type="project" value="UniProtKB-KW"/>
</dbReference>
<dbReference type="FunFam" id="3.40.50.300:FF:000776">
    <property type="entry name" value="Guanylate kinase 2"/>
    <property type="match status" value="1"/>
</dbReference>
<dbReference type="InterPro" id="IPR027417">
    <property type="entry name" value="P-loop_NTPase"/>
</dbReference>
<feature type="region of interest" description="Disordered" evidence="9">
    <location>
        <begin position="1"/>
        <end position="21"/>
    </location>
</feature>
<accession>A0A2J5HWY5</accession>
<dbReference type="PANTHER" id="PTHR23117:SF13">
    <property type="entry name" value="GUANYLATE KINASE"/>
    <property type="match status" value="1"/>
</dbReference>
<sequence length="251" mass="27978">MFTSLRPRPTAARGLLNSGGRSNPPRCFRPTIFASSSCFCTAAKQHPASASASAYTPPPPSTMTPPTDRRPIIISGPSGVGKGTLFNMLFEKHPDTYTLSISHTTRSPRPGEKHGVNYYYVTKDDFRELVAQDKFVENAQFGDNFYGTSKMTIEEQTAKGKVVVLDIEMEGVKQVRNSSIGARYVFIAPPSEEELERRLRGRGTETEDSVLKRLAQAKKELEFGRQGGFDKVIVNEDLDKAYKELEEWIYA</sequence>
<evidence type="ECO:0000256" key="1">
    <source>
        <dbReference type="ARBA" id="ARBA00005790"/>
    </source>
</evidence>
<keyword evidence="7" id="KW-0067">ATP-binding</keyword>
<evidence type="ECO:0000256" key="3">
    <source>
        <dbReference type="ARBA" id="ARBA00016296"/>
    </source>
</evidence>
<dbReference type="OrthoDB" id="6334211at2759"/>
<keyword evidence="5" id="KW-0547">Nucleotide-binding</keyword>
<dbReference type="InterPro" id="IPR020590">
    <property type="entry name" value="Guanylate_kinase_CS"/>
</dbReference>
<protein>
    <recommendedName>
        <fullName evidence="3">Guanylate kinase</fullName>
        <ecNumber evidence="2">2.7.4.8</ecNumber>
    </recommendedName>
    <alternativeName>
        <fullName evidence="8">GMP kinase</fullName>
    </alternativeName>
</protein>
<dbReference type="EMBL" id="KZ559531">
    <property type="protein sequence ID" value="PLN81935.1"/>
    <property type="molecule type" value="Genomic_DNA"/>
</dbReference>
<keyword evidence="6 11" id="KW-0418">Kinase</keyword>
<dbReference type="InterPro" id="IPR017665">
    <property type="entry name" value="Guanylate_kinase"/>
</dbReference>
<dbReference type="AlphaFoldDB" id="A0A2J5HWY5"/>
<dbReference type="SUPFAM" id="SSF52540">
    <property type="entry name" value="P-loop containing nucleoside triphosphate hydrolases"/>
    <property type="match status" value="1"/>
</dbReference>
<keyword evidence="12" id="KW-1185">Reference proteome</keyword>
<evidence type="ECO:0000256" key="8">
    <source>
        <dbReference type="ARBA" id="ARBA00030128"/>
    </source>
</evidence>
<organism evidence="11 12">
    <name type="scientific">Aspergillus taichungensis</name>
    <dbReference type="NCBI Taxonomy" id="482145"/>
    <lineage>
        <taxon>Eukaryota</taxon>
        <taxon>Fungi</taxon>
        <taxon>Dikarya</taxon>
        <taxon>Ascomycota</taxon>
        <taxon>Pezizomycotina</taxon>
        <taxon>Eurotiomycetes</taxon>
        <taxon>Eurotiomycetidae</taxon>
        <taxon>Eurotiales</taxon>
        <taxon>Aspergillaceae</taxon>
        <taxon>Aspergillus</taxon>
        <taxon>Aspergillus subgen. Circumdati</taxon>
    </lineage>
</organism>
<dbReference type="SMART" id="SM00072">
    <property type="entry name" value="GuKc"/>
    <property type="match status" value="1"/>
</dbReference>
<gene>
    <name evidence="11" type="ORF">BDW42DRAFT_167679</name>
</gene>
<dbReference type="Gene3D" id="3.40.50.300">
    <property type="entry name" value="P-loop containing nucleotide triphosphate hydrolases"/>
    <property type="match status" value="1"/>
</dbReference>
<evidence type="ECO:0000256" key="7">
    <source>
        <dbReference type="ARBA" id="ARBA00022840"/>
    </source>
</evidence>
<evidence type="ECO:0000256" key="6">
    <source>
        <dbReference type="ARBA" id="ARBA00022777"/>
    </source>
</evidence>
<dbReference type="InterPro" id="IPR008144">
    <property type="entry name" value="Guanylate_kin-like_dom"/>
</dbReference>
<feature type="region of interest" description="Disordered" evidence="9">
    <location>
        <begin position="49"/>
        <end position="71"/>
    </location>
</feature>
<dbReference type="GO" id="GO:0005829">
    <property type="term" value="C:cytosol"/>
    <property type="evidence" value="ECO:0007669"/>
    <property type="project" value="TreeGrafter"/>
</dbReference>
<evidence type="ECO:0000256" key="2">
    <source>
        <dbReference type="ARBA" id="ARBA00012961"/>
    </source>
</evidence>
<dbReference type="CDD" id="cd00071">
    <property type="entry name" value="GMPK"/>
    <property type="match status" value="1"/>
</dbReference>
<dbReference type="Pfam" id="PF00625">
    <property type="entry name" value="Guanylate_kin"/>
    <property type="match status" value="1"/>
</dbReference>
<evidence type="ECO:0000256" key="9">
    <source>
        <dbReference type="SAM" id="MobiDB-lite"/>
    </source>
</evidence>
<evidence type="ECO:0000259" key="10">
    <source>
        <dbReference type="PROSITE" id="PS50052"/>
    </source>
</evidence>
<dbReference type="EC" id="2.7.4.8" evidence="2"/>
<evidence type="ECO:0000256" key="5">
    <source>
        <dbReference type="ARBA" id="ARBA00022741"/>
    </source>
</evidence>
<proteinExistence type="inferred from homology"/>
<comment type="similarity">
    <text evidence="1">Belongs to the guanylate kinase family.</text>
</comment>
<dbReference type="PROSITE" id="PS00856">
    <property type="entry name" value="GUANYLATE_KINASE_1"/>
    <property type="match status" value="1"/>
</dbReference>
<dbReference type="Proteomes" id="UP000235023">
    <property type="component" value="Unassembled WGS sequence"/>
</dbReference>
<evidence type="ECO:0000313" key="11">
    <source>
        <dbReference type="EMBL" id="PLN81935.1"/>
    </source>
</evidence>
<reference evidence="12" key="1">
    <citation type="submission" date="2017-12" db="EMBL/GenBank/DDBJ databases">
        <authorList>
            <consortium name="DOE Joint Genome Institute"/>
            <person name="Mondo S.J."/>
            <person name="Kjaerbolling I."/>
            <person name="Vesth T.C."/>
            <person name="Frisvad J.C."/>
            <person name="Nybo J.L."/>
            <person name="Theobald S."/>
            <person name="Kuo A."/>
            <person name="Bowyer P."/>
            <person name="Matsuda Y."/>
            <person name="Lyhne E.K."/>
            <person name="Kogle M.E."/>
            <person name="Clum A."/>
            <person name="Lipzen A."/>
            <person name="Salamov A."/>
            <person name="Ngan C.Y."/>
            <person name="Daum C."/>
            <person name="Chiniquy J."/>
            <person name="Barry K."/>
            <person name="LaButti K."/>
            <person name="Haridas S."/>
            <person name="Simmons B.A."/>
            <person name="Magnuson J.K."/>
            <person name="Mortensen U.H."/>
            <person name="Larsen T.O."/>
            <person name="Grigoriev I.V."/>
            <person name="Baker S.E."/>
            <person name="Andersen M.R."/>
            <person name="Nordberg H.P."/>
            <person name="Cantor M.N."/>
            <person name="Hua S.X."/>
        </authorList>
    </citation>
    <scope>NUCLEOTIDE SEQUENCE [LARGE SCALE GENOMIC DNA]</scope>
    <source>
        <strain evidence="12">IBT 19404</strain>
    </source>
</reference>
<name>A0A2J5HWY5_9EURO</name>
<evidence type="ECO:0000256" key="4">
    <source>
        <dbReference type="ARBA" id="ARBA00022679"/>
    </source>
</evidence>
<evidence type="ECO:0000313" key="12">
    <source>
        <dbReference type="Proteomes" id="UP000235023"/>
    </source>
</evidence>
<dbReference type="GO" id="GO:0004385">
    <property type="term" value="F:GMP kinase activity"/>
    <property type="evidence" value="ECO:0007669"/>
    <property type="project" value="UniProtKB-EC"/>
</dbReference>
<dbReference type="PROSITE" id="PS50052">
    <property type="entry name" value="GUANYLATE_KINASE_2"/>
    <property type="match status" value="1"/>
</dbReference>
<dbReference type="InterPro" id="IPR008145">
    <property type="entry name" value="GK/Ca_channel_bsu"/>
</dbReference>
<keyword evidence="4" id="KW-0808">Transferase</keyword>
<dbReference type="PANTHER" id="PTHR23117">
    <property type="entry name" value="GUANYLATE KINASE-RELATED"/>
    <property type="match status" value="1"/>
</dbReference>
<feature type="domain" description="Guanylate kinase-like" evidence="10">
    <location>
        <begin position="69"/>
        <end position="250"/>
    </location>
</feature>